<protein>
    <submittedName>
        <fullName evidence="1">Uncharacterized protein</fullName>
    </submittedName>
</protein>
<sequence length="30" mass="3983">MYERHRPLPKMWAPYKYPFRWNCWILPDMR</sequence>
<proteinExistence type="predicted"/>
<accession>A0A8S5QR90</accession>
<name>A0A8S5QR90_9CAUD</name>
<evidence type="ECO:0000313" key="1">
    <source>
        <dbReference type="EMBL" id="DAE21353.1"/>
    </source>
</evidence>
<organism evidence="1">
    <name type="scientific">Siphoviridae sp. ctE6L85</name>
    <dbReference type="NCBI Taxonomy" id="2826202"/>
    <lineage>
        <taxon>Viruses</taxon>
        <taxon>Duplodnaviria</taxon>
        <taxon>Heunggongvirae</taxon>
        <taxon>Uroviricota</taxon>
        <taxon>Caudoviricetes</taxon>
    </lineage>
</organism>
<dbReference type="EMBL" id="BK015711">
    <property type="protein sequence ID" value="DAE21353.1"/>
    <property type="molecule type" value="Genomic_DNA"/>
</dbReference>
<reference evidence="1" key="1">
    <citation type="journal article" date="2021" name="Proc. Natl. Acad. Sci. U.S.A.">
        <title>A Catalog of Tens of Thousands of Viruses from Human Metagenomes Reveals Hidden Associations with Chronic Diseases.</title>
        <authorList>
            <person name="Tisza M.J."/>
            <person name="Buck C.B."/>
        </authorList>
    </citation>
    <scope>NUCLEOTIDE SEQUENCE</scope>
    <source>
        <strain evidence="1">CtE6L85</strain>
    </source>
</reference>